<dbReference type="Gene3D" id="3.90.70.10">
    <property type="entry name" value="Cysteine proteinases"/>
    <property type="match status" value="1"/>
</dbReference>
<keyword evidence="4" id="KW-1185">Reference proteome</keyword>
<dbReference type="InterPro" id="IPR000668">
    <property type="entry name" value="Peptidase_C1A_C"/>
</dbReference>
<dbReference type="Pfam" id="PF00112">
    <property type="entry name" value="Peptidase_C1"/>
    <property type="match status" value="1"/>
</dbReference>
<evidence type="ECO:0000313" key="4">
    <source>
        <dbReference type="Proteomes" id="UP000194236"/>
    </source>
</evidence>
<dbReference type="GO" id="GO:0008234">
    <property type="term" value="F:cysteine-type peptidase activity"/>
    <property type="evidence" value="ECO:0007669"/>
    <property type="project" value="InterPro"/>
</dbReference>
<dbReference type="SMART" id="SM00645">
    <property type="entry name" value="Pept_C1"/>
    <property type="match status" value="1"/>
</dbReference>
<dbReference type="InterPro" id="IPR038765">
    <property type="entry name" value="Papain-like_cys_pep_sf"/>
</dbReference>
<evidence type="ECO:0000313" key="3">
    <source>
        <dbReference type="EMBL" id="OTF69459.1"/>
    </source>
</evidence>
<sequence>RNRGNNGNGNNRNIRLKRSIEVADECKVKNRNNLPKTFDWRKKGMVTEPKFQNKCGSCWAFVSTSILESAYLINGLTKNKSFDLSEQELIDCAKKTGCKGGTAVDSFNYMLTADGLTDESSYPYESK</sequence>
<accession>A0A1Y3ALZ3</accession>
<feature type="non-terminal residue" evidence="3">
    <location>
        <position position="127"/>
    </location>
</feature>
<dbReference type="SUPFAM" id="SSF54001">
    <property type="entry name" value="Cysteine proteinases"/>
    <property type="match status" value="1"/>
</dbReference>
<organism evidence="3 4">
    <name type="scientific">Euroglyphus maynei</name>
    <name type="common">Mayne's house dust mite</name>
    <dbReference type="NCBI Taxonomy" id="6958"/>
    <lineage>
        <taxon>Eukaryota</taxon>
        <taxon>Metazoa</taxon>
        <taxon>Ecdysozoa</taxon>
        <taxon>Arthropoda</taxon>
        <taxon>Chelicerata</taxon>
        <taxon>Arachnida</taxon>
        <taxon>Acari</taxon>
        <taxon>Acariformes</taxon>
        <taxon>Sarcoptiformes</taxon>
        <taxon>Astigmata</taxon>
        <taxon>Psoroptidia</taxon>
        <taxon>Analgoidea</taxon>
        <taxon>Pyroglyphidae</taxon>
        <taxon>Pyroglyphinae</taxon>
        <taxon>Euroglyphus</taxon>
    </lineage>
</organism>
<dbReference type="EMBL" id="MUJZ01070400">
    <property type="protein sequence ID" value="OTF69459.1"/>
    <property type="molecule type" value="Genomic_DNA"/>
</dbReference>
<dbReference type="AlphaFoldDB" id="A0A1Y3ALZ3"/>
<dbReference type="PANTHER" id="PTHR12411">
    <property type="entry name" value="CYSTEINE PROTEASE FAMILY C1-RELATED"/>
    <property type="match status" value="1"/>
</dbReference>
<gene>
    <name evidence="3" type="ORF">BLA29_014268</name>
</gene>
<dbReference type="GO" id="GO:0006508">
    <property type="term" value="P:proteolysis"/>
    <property type="evidence" value="ECO:0007669"/>
    <property type="project" value="InterPro"/>
</dbReference>
<proteinExistence type="inferred from homology"/>
<protein>
    <recommendedName>
        <fullName evidence="2">Peptidase C1A papain C-terminal domain-containing protein</fullName>
    </recommendedName>
</protein>
<evidence type="ECO:0000256" key="1">
    <source>
        <dbReference type="ARBA" id="ARBA00008455"/>
    </source>
</evidence>
<dbReference type="InterPro" id="IPR013128">
    <property type="entry name" value="Peptidase_C1A"/>
</dbReference>
<feature type="domain" description="Peptidase C1A papain C-terminal" evidence="2">
    <location>
        <begin position="34"/>
        <end position="127"/>
    </location>
</feature>
<comment type="caution">
    <text evidence="3">The sequence shown here is derived from an EMBL/GenBank/DDBJ whole genome shotgun (WGS) entry which is preliminary data.</text>
</comment>
<dbReference type="OrthoDB" id="387093at2759"/>
<feature type="non-terminal residue" evidence="3">
    <location>
        <position position="1"/>
    </location>
</feature>
<name>A0A1Y3ALZ3_EURMA</name>
<evidence type="ECO:0000259" key="2">
    <source>
        <dbReference type="SMART" id="SM00645"/>
    </source>
</evidence>
<comment type="similarity">
    <text evidence="1">Belongs to the peptidase C1 family.</text>
</comment>
<reference evidence="3 4" key="1">
    <citation type="submission" date="2017-03" db="EMBL/GenBank/DDBJ databases">
        <title>Genome Survey of Euroglyphus maynei.</title>
        <authorList>
            <person name="Arlian L.G."/>
            <person name="Morgan M.S."/>
            <person name="Rider S.D."/>
        </authorList>
    </citation>
    <scope>NUCLEOTIDE SEQUENCE [LARGE SCALE GENOMIC DNA]</scope>
    <source>
        <strain evidence="3">Arlian Lab</strain>
        <tissue evidence="3">Whole body</tissue>
    </source>
</reference>
<dbReference type="Proteomes" id="UP000194236">
    <property type="component" value="Unassembled WGS sequence"/>
</dbReference>